<organism evidence="1 2">
    <name type="scientific">Myotis brandtii</name>
    <name type="common">Brandt's bat</name>
    <dbReference type="NCBI Taxonomy" id="109478"/>
    <lineage>
        <taxon>Eukaryota</taxon>
        <taxon>Metazoa</taxon>
        <taxon>Chordata</taxon>
        <taxon>Craniata</taxon>
        <taxon>Vertebrata</taxon>
        <taxon>Euteleostomi</taxon>
        <taxon>Mammalia</taxon>
        <taxon>Eutheria</taxon>
        <taxon>Laurasiatheria</taxon>
        <taxon>Chiroptera</taxon>
        <taxon>Yangochiroptera</taxon>
        <taxon>Vespertilionidae</taxon>
        <taxon>Myotis</taxon>
    </lineage>
</organism>
<accession>S7N955</accession>
<sequence>MDQLPPVRPTLGTEPATQAFSITLLFLQRLNRHGIWILPSEINESFRFP</sequence>
<dbReference type="AlphaFoldDB" id="S7N955"/>
<evidence type="ECO:0000313" key="1">
    <source>
        <dbReference type="EMBL" id="EPQ13566.1"/>
    </source>
</evidence>
<dbReference type="EMBL" id="KE163734">
    <property type="protein sequence ID" value="EPQ13566.1"/>
    <property type="molecule type" value="Genomic_DNA"/>
</dbReference>
<name>S7N955_MYOBR</name>
<gene>
    <name evidence="1" type="ORF">D623_10022663</name>
</gene>
<evidence type="ECO:0000313" key="2">
    <source>
        <dbReference type="Proteomes" id="UP000052978"/>
    </source>
</evidence>
<dbReference type="Proteomes" id="UP000052978">
    <property type="component" value="Unassembled WGS sequence"/>
</dbReference>
<reference evidence="1 2" key="1">
    <citation type="journal article" date="2013" name="Nat. Commun.">
        <title>Genome analysis reveals insights into physiology and longevity of the Brandt's bat Myotis brandtii.</title>
        <authorList>
            <person name="Seim I."/>
            <person name="Fang X."/>
            <person name="Xiong Z."/>
            <person name="Lobanov A.V."/>
            <person name="Huang Z."/>
            <person name="Ma S."/>
            <person name="Feng Y."/>
            <person name="Turanov A.A."/>
            <person name="Zhu Y."/>
            <person name="Lenz T.L."/>
            <person name="Gerashchenko M.V."/>
            <person name="Fan D."/>
            <person name="Hee Yim S."/>
            <person name="Yao X."/>
            <person name="Jordan D."/>
            <person name="Xiong Y."/>
            <person name="Ma Y."/>
            <person name="Lyapunov A.N."/>
            <person name="Chen G."/>
            <person name="Kulakova O.I."/>
            <person name="Sun Y."/>
            <person name="Lee S.G."/>
            <person name="Bronson R.T."/>
            <person name="Moskalev A.A."/>
            <person name="Sunyaev S.R."/>
            <person name="Zhang G."/>
            <person name="Krogh A."/>
            <person name="Wang J."/>
            <person name="Gladyshev V.N."/>
        </authorList>
    </citation>
    <scope>NUCLEOTIDE SEQUENCE [LARGE SCALE GENOMIC DNA]</scope>
</reference>
<protein>
    <submittedName>
        <fullName evidence="1">Uncharacterized protein</fullName>
    </submittedName>
</protein>
<proteinExistence type="predicted"/>
<keyword evidence="2" id="KW-1185">Reference proteome</keyword>